<protein>
    <submittedName>
        <fullName evidence="3">Type 1 glutamine amidotransferase</fullName>
    </submittedName>
</protein>
<keyword evidence="1" id="KW-0732">Signal</keyword>
<evidence type="ECO:0000259" key="2">
    <source>
        <dbReference type="Pfam" id="PF06283"/>
    </source>
</evidence>
<sequence>MSAGRGTAGTRLLGLALALGTAGALAATASAGEHDEPSVLVFSETAGFRHDSIEAGIAAIELLGEDSGFAVESTEDSAVFTDAELARHDAVVWLSTTGDVLEPDEQLAFERYIRGGGGYLGVHAAADTEYDWPFYGELVGAYFADHPEIQPATVLVEDHEHDSTAHLPRHWHRTDEWYNFASDPREGAHVLAVLDESSYDPGEGAMGDHPIAWCHAVDSGRAYYTGGGHTEESFTEPDFLRHLLGGIRTATGQTPC</sequence>
<organism evidence="3 4">
    <name type="scientific">Saccharopolyspora gloriosae</name>
    <dbReference type="NCBI Taxonomy" id="455344"/>
    <lineage>
        <taxon>Bacteria</taxon>
        <taxon>Bacillati</taxon>
        <taxon>Actinomycetota</taxon>
        <taxon>Actinomycetes</taxon>
        <taxon>Pseudonocardiales</taxon>
        <taxon>Pseudonocardiaceae</taxon>
        <taxon>Saccharopolyspora</taxon>
    </lineage>
</organism>
<reference evidence="3 4" key="1">
    <citation type="submission" date="2020-08" db="EMBL/GenBank/DDBJ databases">
        <title>Sequencing the genomes of 1000 actinobacteria strains.</title>
        <authorList>
            <person name="Klenk H.-P."/>
        </authorList>
    </citation>
    <scope>NUCLEOTIDE SEQUENCE [LARGE SCALE GENOMIC DNA]</scope>
    <source>
        <strain evidence="3 4">DSM 45582</strain>
    </source>
</reference>
<dbReference type="InterPro" id="IPR029010">
    <property type="entry name" value="ThuA-like"/>
</dbReference>
<feature type="chain" id="PRO_5032356958" evidence="1">
    <location>
        <begin position="27"/>
        <end position="256"/>
    </location>
</feature>
<dbReference type="Proteomes" id="UP000580474">
    <property type="component" value="Unassembled WGS sequence"/>
</dbReference>
<dbReference type="AlphaFoldDB" id="A0A840NGM4"/>
<name>A0A840NGM4_9PSEU</name>
<dbReference type="SUPFAM" id="SSF52317">
    <property type="entry name" value="Class I glutamine amidotransferase-like"/>
    <property type="match status" value="1"/>
</dbReference>
<keyword evidence="3" id="KW-0808">Transferase</keyword>
<dbReference type="RefSeq" id="WP_343071438.1">
    <property type="nucleotide sequence ID" value="NZ_JACHIV010000001.1"/>
</dbReference>
<feature type="signal peptide" evidence="1">
    <location>
        <begin position="1"/>
        <end position="26"/>
    </location>
</feature>
<evidence type="ECO:0000313" key="4">
    <source>
        <dbReference type="Proteomes" id="UP000580474"/>
    </source>
</evidence>
<dbReference type="Pfam" id="PF06283">
    <property type="entry name" value="ThuA"/>
    <property type="match status" value="1"/>
</dbReference>
<dbReference type="GO" id="GO:0016740">
    <property type="term" value="F:transferase activity"/>
    <property type="evidence" value="ECO:0007669"/>
    <property type="project" value="UniProtKB-KW"/>
</dbReference>
<feature type="domain" description="ThuA-like" evidence="2">
    <location>
        <begin position="39"/>
        <end position="248"/>
    </location>
</feature>
<dbReference type="EMBL" id="JACHIV010000001">
    <property type="protein sequence ID" value="MBB5070171.1"/>
    <property type="molecule type" value="Genomic_DNA"/>
</dbReference>
<keyword evidence="4" id="KW-1185">Reference proteome</keyword>
<dbReference type="PANTHER" id="PTHR40469:SF2">
    <property type="entry name" value="GALACTOSE-BINDING DOMAIN-LIKE SUPERFAMILY PROTEIN"/>
    <property type="match status" value="1"/>
</dbReference>
<dbReference type="InterPro" id="IPR029062">
    <property type="entry name" value="Class_I_gatase-like"/>
</dbReference>
<evidence type="ECO:0000256" key="1">
    <source>
        <dbReference type="SAM" id="SignalP"/>
    </source>
</evidence>
<evidence type="ECO:0000313" key="3">
    <source>
        <dbReference type="EMBL" id="MBB5070171.1"/>
    </source>
</evidence>
<dbReference type="Gene3D" id="3.40.50.880">
    <property type="match status" value="1"/>
</dbReference>
<gene>
    <name evidence="3" type="ORF">BJ969_003259</name>
</gene>
<proteinExistence type="predicted"/>
<keyword evidence="3" id="KW-0315">Glutamine amidotransferase</keyword>
<accession>A0A840NGM4</accession>
<comment type="caution">
    <text evidence="3">The sequence shown here is derived from an EMBL/GenBank/DDBJ whole genome shotgun (WGS) entry which is preliminary data.</text>
</comment>
<dbReference type="PANTHER" id="PTHR40469">
    <property type="entry name" value="SECRETED GLYCOSYL HYDROLASE"/>
    <property type="match status" value="1"/>
</dbReference>